<evidence type="ECO:0000313" key="4">
    <source>
        <dbReference type="Proteomes" id="UP001049176"/>
    </source>
</evidence>
<evidence type="ECO:0000313" key="3">
    <source>
        <dbReference type="EMBL" id="KAG7089113.1"/>
    </source>
</evidence>
<keyword evidence="1" id="KW-0472">Membrane</keyword>
<dbReference type="AlphaFoldDB" id="A0A9P7RU68"/>
<dbReference type="KEGG" id="more:E1B28_010822"/>
<name>A0A9P7RU68_9AGAR</name>
<organism evidence="3 4">
    <name type="scientific">Marasmius oreades</name>
    <name type="common">fairy-ring Marasmius</name>
    <dbReference type="NCBI Taxonomy" id="181124"/>
    <lineage>
        <taxon>Eukaryota</taxon>
        <taxon>Fungi</taxon>
        <taxon>Dikarya</taxon>
        <taxon>Basidiomycota</taxon>
        <taxon>Agaricomycotina</taxon>
        <taxon>Agaricomycetes</taxon>
        <taxon>Agaricomycetidae</taxon>
        <taxon>Agaricales</taxon>
        <taxon>Marasmiineae</taxon>
        <taxon>Marasmiaceae</taxon>
        <taxon>Marasmius</taxon>
    </lineage>
</organism>
<feature type="domain" description="DUF6533" evidence="2">
    <location>
        <begin position="32"/>
        <end position="71"/>
    </location>
</feature>
<dbReference type="InterPro" id="IPR045340">
    <property type="entry name" value="DUF6533"/>
</dbReference>
<dbReference type="OrthoDB" id="3350812at2759"/>
<dbReference type="Proteomes" id="UP001049176">
    <property type="component" value="Chromosome 7"/>
</dbReference>
<keyword evidence="1" id="KW-1133">Transmembrane helix</keyword>
<dbReference type="RefSeq" id="XP_043005583.1">
    <property type="nucleotide sequence ID" value="XM_043155801.1"/>
</dbReference>
<evidence type="ECO:0000256" key="1">
    <source>
        <dbReference type="SAM" id="Phobius"/>
    </source>
</evidence>
<dbReference type="EMBL" id="CM032187">
    <property type="protein sequence ID" value="KAG7089113.1"/>
    <property type="molecule type" value="Genomic_DNA"/>
</dbReference>
<feature type="transmembrane region" description="Helical" evidence="1">
    <location>
        <begin position="218"/>
        <end position="238"/>
    </location>
</feature>
<proteinExistence type="predicted"/>
<protein>
    <recommendedName>
        <fullName evidence="2">DUF6533 domain-containing protein</fullName>
    </recommendedName>
</protein>
<reference evidence="3" key="1">
    <citation type="journal article" date="2021" name="Genome Biol. Evol.">
        <title>The assembled and annotated genome of the fairy-ring fungus Marasmius oreades.</title>
        <authorList>
            <person name="Hiltunen M."/>
            <person name="Ament-Velasquez S.L."/>
            <person name="Johannesson H."/>
        </authorList>
    </citation>
    <scope>NUCLEOTIDE SEQUENCE</scope>
    <source>
        <strain evidence="3">03SP1</strain>
    </source>
</reference>
<evidence type="ECO:0000259" key="2">
    <source>
        <dbReference type="Pfam" id="PF20151"/>
    </source>
</evidence>
<feature type="transmembrane region" description="Helical" evidence="1">
    <location>
        <begin position="99"/>
        <end position="121"/>
    </location>
</feature>
<keyword evidence="4" id="KW-1185">Reference proteome</keyword>
<feature type="transmembrane region" description="Helical" evidence="1">
    <location>
        <begin position="127"/>
        <end position="146"/>
    </location>
</feature>
<accession>A0A9P7RU68</accession>
<dbReference type="GeneID" id="66079897"/>
<dbReference type="Pfam" id="PF20151">
    <property type="entry name" value="DUF6533"/>
    <property type="match status" value="1"/>
</dbReference>
<feature type="transmembrane region" description="Helical" evidence="1">
    <location>
        <begin position="174"/>
        <end position="198"/>
    </location>
</feature>
<keyword evidence="1" id="KW-0812">Transmembrane</keyword>
<gene>
    <name evidence="3" type="ORF">E1B28_010822</name>
</gene>
<comment type="caution">
    <text evidence="3">The sequence shown here is derived from an EMBL/GenBank/DDBJ whole genome shotgun (WGS) entry which is preliminary data.</text>
</comment>
<sequence length="305" mass="34667">MADATESKATFKKIVGTLEHLQIISYIDVLNSTLLIYDVIINLPAEIEYIWMREWSIVTGLYILQRYLPLFDAVVLTLHHNFGENLSTHYCTLNYSIDAWSFFIGVMLSETILTIRVWAVWGRSAPVALGLIVFFLACWVPCSVLLEKFLSAIEFAPLPFPNFRGCFISGGNHILWVCWVLWMVYDTGTLVMILVPGIEAYRKGGRSELVKTIYQDGVMYYAFIFLCSMINVIVILRLPDDMVVLLSSFERVLHSLLTSRALLHIRQIDSQSSAIQSISQLQFAQGEHEELSSFSAGQQWSNTTD</sequence>